<dbReference type="STRING" id="526226.Gbro_3109"/>
<reference evidence="2" key="1">
    <citation type="submission" date="2009-10" db="EMBL/GenBank/DDBJ databases">
        <title>The complete chromosome of Gordonia bronchialis DSM 43247.</title>
        <authorList>
            <consortium name="US DOE Joint Genome Institute (JGI-PGF)"/>
            <person name="Lucas S."/>
            <person name="Copeland A."/>
            <person name="Lapidus A."/>
            <person name="Glavina del Rio T."/>
            <person name="Dalin E."/>
            <person name="Tice H."/>
            <person name="Bruce D."/>
            <person name="Goodwin L."/>
            <person name="Pitluck S."/>
            <person name="Kyrpides N."/>
            <person name="Mavromatis K."/>
            <person name="Ivanova N."/>
            <person name="Ovchinnikova G."/>
            <person name="Saunders E."/>
            <person name="Brettin T."/>
            <person name="Detter J.C."/>
            <person name="Han C."/>
            <person name="Larimer F."/>
            <person name="Land M."/>
            <person name="Hauser L."/>
            <person name="Markowitz V."/>
            <person name="Cheng J.-F."/>
            <person name="Hugenholtz P."/>
            <person name="Woyke T."/>
            <person name="Wu D."/>
            <person name="Jando M."/>
            <person name="Schneider S."/>
            <person name="Goeker M."/>
            <person name="Klenk H.-P."/>
            <person name="Eisen J.A."/>
        </authorList>
    </citation>
    <scope>NUCLEOTIDE SEQUENCE [LARGE SCALE GENOMIC DNA]</scope>
    <source>
        <strain evidence="2">ATCC 25592 / DSM 43247 / BCRC 13721 / JCM 3198 / KCTC 3076 / NBRC 16047 / NCTC 10667</strain>
    </source>
</reference>
<dbReference type="RefSeq" id="WP_012834831.1">
    <property type="nucleotide sequence ID" value="NC_013441.1"/>
</dbReference>
<protein>
    <submittedName>
        <fullName evidence="1">Uncharacterized protein</fullName>
    </submittedName>
</protein>
<gene>
    <name evidence="1" type="ordered locus">Gbro_3109</name>
</gene>
<sequence>MSRSAIFSALEPAVRGRNVLTTTDIGRFRRRLPRRPRRPVITTD</sequence>
<organism evidence="1 2">
    <name type="scientific">Gordonia bronchialis (strain ATCC 25592 / DSM 43247 / BCRC 13721 / JCM 3198 / KCTC 3076 / NBRC 16047 / NCTC 10667)</name>
    <name type="common">Rhodococcus bronchialis</name>
    <dbReference type="NCBI Taxonomy" id="526226"/>
    <lineage>
        <taxon>Bacteria</taxon>
        <taxon>Bacillati</taxon>
        <taxon>Actinomycetota</taxon>
        <taxon>Actinomycetes</taxon>
        <taxon>Mycobacteriales</taxon>
        <taxon>Gordoniaceae</taxon>
        <taxon>Gordonia</taxon>
    </lineage>
</organism>
<evidence type="ECO:0000313" key="1">
    <source>
        <dbReference type="EMBL" id="ACY22315.1"/>
    </source>
</evidence>
<dbReference type="EMBL" id="CP001802">
    <property type="protein sequence ID" value="ACY22315.1"/>
    <property type="molecule type" value="Genomic_DNA"/>
</dbReference>
<accession>D0LB22</accession>
<dbReference type="AlphaFoldDB" id="D0LB22"/>
<evidence type="ECO:0000313" key="2">
    <source>
        <dbReference type="Proteomes" id="UP000001219"/>
    </source>
</evidence>
<proteinExistence type="predicted"/>
<keyword evidence="2" id="KW-1185">Reference proteome</keyword>
<name>D0LB22_GORB4</name>
<dbReference type="Proteomes" id="UP000001219">
    <property type="component" value="Chromosome"/>
</dbReference>
<dbReference type="KEGG" id="gbr:Gbro_3109"/>
<dbReference type="HOGENOM" id="CLU_3216856_0_0_11"/>
<reference evidence="1 2" key="2">
    <citation type="journal article" date="2010" name="Stand. Genomic Sci.">
        <title>Complete genome sequence of Gordonia bronchialis type strain (3410).</title>
        <authorList>
            <person name="Ivanova N."/>
            <person name="Sikorski J."/>
            <person name="Jando M."/>
            <person name="Lapidus A."/>
            <person name="Nolan M."/>
            <person name="Lucas S."/>
            <person name="Del Rio T.G."/>
            <person name="Tice H."/>
            <person name="Copeland A."/>
            <person name="Cheng J.F."/>
            <person name="Chen F."/>
            <person name="Bruce D."/>
            <person name="Goodwin L."/>
            <person name="Pitluck S."/>
            <person name="Mavromatis K."/>
            <person name="Ovchinnikova G."/>
            <person name="Pati A."/>
            <person name="Chen A."/>
            <person name="Palaniappan K."/>
            <person name="Land M."/>
            <person name="Hauser L."/>
            <person name="Chang Y.J."/>
            <person name="Jeffries C.D."/>
            <person name="Chain P."/>
            <person name="Saunders E."/>
            <person name="Han C."/>
            <person name="Detter J.C."/>
            <person name="Brettin T."/>
            <person name="Rohde M."/>
            <person name="Goker M."/>
            <person name="Bristow J."/>
            <person name="Eisen J.A."/>
            <person name="Markowitz V."/>
            <person name="Hugenholtz P."/>
            <person name="Klenk H.P."/>
            <person name="Kyrpides N.C."/>
        </authorList>
    </citation>
    <scope>NUCLEOTIDE SEQUENCE [LARGE SCALE GENOMIC DNA]</scope>
    <source>
        <strain evidence="2">ATCC 25592 / DSM 43247 / BCRC 13721 / JCM 3198 / KCTC 3076 / NBRC 16047 / NCTC 10667</strain>
    </source>
</reference>